<dbReference type="RefSeq" id="WP_344169902.1">
    <property type="nucleotide sequence ID" value="NZ_BAAANC010000001.1"/>
</dbReference>
<evidence type="ECO:0000256" key="2">
    <source>
        <dbReference type="ARBA" id="ARBA00023315"/>
    </source>
</evidence>
<evidence type="ECO:0000313" key="5">
    <source>
        <dbReference type="Proteomes" id="UP001500363"/>
    </source>
</evidence>
<keyword evidence="2" id="KW-0012">Acyltransferase</keyword>
<dbReference type="InterPro" id="IPR016181">
    <property type="entry name" value="Acyl_CoA_acyltransferase"/>
</dbReference>
<dbReference type="InterPro" id="IPR000182">
    <property type="entry name" value="GNAT_dom"/>
</dbReference>
<feature type="domain" description="N-acetyltransferase" evidence="3">
    <location>
        <begin position="2"/>
        <end position="153"/>
    </location>
</feature>
<name>A0ABP4L051_9ACTN</name>
<keyword evidence="1" id="KW-0808">Transferase</keyword>
<dbReference type="Pfam" id="PF00583">
    <property type="entry name" value="Acetyltransf_1"/>
    <property type="match status" value="1"/>
</dbReference>
<dbReference type="PANTHER" id="PTHR43877">
    <property type="entry name" value="AMINOALKYLPHOSPHONATE N-ACETYLTRANSFERASE-RELATED-RELATED"/>
    <property type="match status" value="1"/>
</dbReference>
<dbReference type="EMBL" id="BAAANC010000001">
    <property type="protein sequence ID" value="GAA1513616.1"/>
    <property type="molecule type" value="Genomic_DNA"/>
</dbReference>
<protein>
    <recommendedName>
        <fullName evidence="3">N-acetyltransferase domain-containing protein</fullName>
    </recommendedName>
</protein>
<dbReference type="SUPFAM" id="SSF55729">
    <property type="entry name" value="Acyl-CoA N-acyltransferases (Nat)"/>
    <property type="match status" value="1"/>
</dbReference>
<organism evidence="4 5">
    <name type="scientific">Kribbella lupini</name>
    <dbReference type="NCBI Taxonomy" id="291602"/>
    <lineage>
        <taxon>Bacteria</taxon>
        <taxon>Bacillati</taxon>
        <taxon>Actinomycetota</taxon>
        <taxon>Actinomycetes</taxon>
        <taxon>Propionibacteriales</taxon>
        <taxon>Kribbellaceae</taxon>
        <taxon>Kribbella</taxon>
    </lineage>
</organism>
<evidence type="ECO:0000313" key="4">
    <source>
        <dbReference type="EMBL" id="GAA1513616.1"/>
    </source>
</evidence>
<evidence type="ECO:0000259" key="3">
    <source>
        <dbReference type="PROSITE" id="PS51186"/>
    </source>
</evidence>
<accession>A0ABP4L051</accession>
<dbReference type="Proteomes" id="UP001500363">
    <property type="component" value="Unassembled WGS sequence"/>
</dbReference>
<reference evidence="5" key="1">
    <citation type="journal article" date="2019" name="Int. J. Syst. Evol. Microbiol.">
        <title>The Global Catalogue of Microorganisms (GCM) 10K type strain sequencing project: providing services to taxonomists for standard genome sequencing and annotation.</title>
        <authorList>
            <consortium name="The Broad Institute Genomics Platform"/>
            <consortium name="The Broad Institute Genome Sequencing Center for Infectious Disease"/>
            <person name="Wu L."/>
            <person name="Ma J."/>
        </authorList>
    </citation>
    <scope>NUCLEOTIDE SEQUENCE [LARGE SCALE GENOMIC DNA]</scope>
    <source>
        <strain evidence="5">JCM 14303</strain>
    </source>
</reference>
<dbReference type="CDD" id="cd04301">
    <property type="entry name" value="NAT_SF"/>
    <property type="match status" value="1"/>
</dbReference>
<dbReference type="PROSITE" id="PS51186">
    <property type="entry name" value="GNAT"/>
    <property type="match status" value="1"/>
</dbReference>
<gene>
    <name evidence="4" type="ORF">GCM10009741_09600</name>
</gene>
<dbReference type="InterPro" id="IPR050832">
    <property type="entry name" value="Bact_Acetyltransf"/>
</dbReference>
<evidence type="ECO:0000256" key="1">
    <source>
        <dbReference type="ARBA" id="ARBA00022679"/>
    </source>
</evidence>
<dbReference type="PANTHER" id="PTHR43877:SF2">
    <property type="entry name" value="AMINOALKYLPHOSPHONATE N-ACETYLTRANSFERASE-RELATED"/>
    <property type="match status" value="1"/>
</dbReference>
<comment type="caution">
    <text evidence="4">The sequence shown here is derived from an EMBL/GenBank/DDBJ whole genome shotgun (WGS) entry which is preliminary data.</text>
</comment>
<proteinExistence type="predicted"/>
<keyword evidence="5" id="KW-1185">Reference proteome</keyword>
<dbReference type="Gene3D" id="3.40.630.30">
    <property type="match status" value="1"/>
</dbReference>
<sequence>MPEIRPATRQDVDRLLAVAGSSARRAHLESRWVEQERGDAAFLLAYDGSGIVGQASLLRTSKYAEVVAAHDPAEINGLHAFVQGAGVGSALIAAAEDLARSWQRDAIGLAVELDNSGATRLYVRLGYRPASLRVIDEWTEVDADGIVLVAHADPCDYLLKSLAP</sequence>